<feature type="compositionally biased region" description="Gly residues" evidence="6">
    <location>
        <begin position="23"/>
        <end position="35"/>
    </location>
</feature>
<sequence>MKLHELKPAKGAVKAKRRLGRGTATGQGKTSGRGQKGQWSRSGGGVRVGFEGGQMPLARRLPKRGFTNIFKKEYTEVNVETLNKFEAGTEITAEFLKQNKTIAKIEKDGLKILGNGAIDKALTVKAAKFTASAKEKITAAGGTVEEV</sequence>
<name>A0A135YUR3_9FIRM</name>
<evidence type="ECO:0000313" key="8">
    <source>
        <dbReference type="EMBL" id="KXI13117.1"/>
    </source>
</evidence>
<dbReference type="InterPro" id="IPR001196">
    <property type="entry name" value="Ribosomal_uL15_CS"/>
</dbReference>
<dbReference type="InterPro" id="IPR030878">
    <property type="entry name" value="Ribosomal_uL15"/>
</dbReference>
<dbReference type="eggNOG" id="COG0200">
    <property type="taxonomic scope" value="Bacteria"/>
</dbReference>
<dbReference type="SUPFAM" id="SSF52080">
    <property type="entry name" value="Ribosomal proteins L15p and L18e"/>
    <property type="match status" value="1"/>
</dbReference>
<keyword evidence="2 4" id="KW-0689">Ribosomal protein</keyword>
<dbReference type="Pfam" id="PF00828">
    <property type="entry name" value="Ribosomal_L27A"/>
    <property type="match status" value="1"/>
</dbReference>
<reference evidence="9 11" key="2">
    <citation type="submission" date="2018-06" db="EMBL/GenBank/DDBJ databases">
        <authorList>
            <consortium name="Pathogen Informatics"/>
            <person name="Doyle S."/>
        </authorList>
    </citation>
    <scope>NUCLEOTIDE SEQUENCE [LARGE SCALE GENOMIC DNA]</scope>
    <source>
        <strain evidence="9 11">NCTC11460</strain>
    </source>
</reference>
<dbReference type="InterPro" id="IPR036227">
    <property type="entry name" value="Ribosomal_uL15/eL18_sf"/>
</dbReference>
<reference evidence="8 10" key="1">
    <citation type="submission" date="2016-02" db="EMBL/GenBank/DDBJ databases">
        <authorList>
            <person name="Wen L."/>
            <person name="He K."/>
            <person name="Yang H."/>
        </authorList>
    </citation>
    <scope>NUCLEOTIDE SEQUENCE [LARGE SCALE GENOMIC DNA]</scope>
    <source>
        <strain evidence="8 10">MJR8628A</strain>
    </source>
</reference>
<dbReference type="GeneID" id="79843218"/>
<accession>A0A135YUR3</accession>
<keyword evidence="4" id="KW-0699">rRNA-binding</keyword>
<evidence type="ECO:0000256" key="2">
    <source>
        <dbReference type="ARBA" id="ARBA00022980"/>
    </source>
</evidence>
<feature type="domain" description="Large ribosomal subunit protein uL15/eL18" evidence="7">
    <location>
        <begin position="76"/>
        <end position="145"/>
    </location>
</feature>
<gene>
    <name evidence="4 9" type="primary">rplO</name>
    <name evidence="8" type="ORF">HMPREF3195_00875</name>
    <name evidence="9" type="ORF">NCTC11460_01700</name>
</gene>
<comment type="function">
    <text evidence="4">Binds to the 23S rRNA.</text>
</comment>
<dbReference type="Proteomes" id="UP000255101">
    <property type="component" value="Unassembled WGS sequence"/>
</dbReference>
<dbReference type="GO" id="GO:0006412">
    <property type="term" value="P:translation"/>
    <property type="evidence" value="ECO:0007669"/>
    <property type="project" value="UniProtKB-UniRule"/>
</dbReference>
<comment type="similarity">
    <text evidence="1 4 5">Belongs to the universal ribosomal protein uL15 family.</text>
</comment>
<dbReference type="PANTHER" id="PTHR12934">
    <property type="entry name" value="50S RIBOSOMAL PROTEIN L15"/>
    <property type="match status" value="1"/>
</dbReference>
<dbReference type="STRING" id="1261.HMPREF3195_00875"/>
<keyword evidence="3 4" id="KW-0687">Ribonucleoprotein</keyword>
<proteinExistence type="inferred from homology"/>
<evidence type="ECO:0000259" key="7">
    <source>
        <dbReference type="Pfam" id="PF00828"/>
    </source>
</evidence>
<evidence type="ECO:0000256" key="5">
    <source>
        <dbReference type="RuleBase" id="RU003888"/>
    </source>
</evidence>
<evidence type="ECO:0000256" key="3">
    <source>
        <dbReference type="ARBA" id="ARBA00023274"/>
    </source>
</evidence>
<evidence type="ECO:0000313" key="9">
    <source>
        <dbReference type="EMBL" id="SUB61754.1"/>
    </source>
</evidence>
<evidence type="ECO:0000313" key="11">
    <source>
        <dbReference type="Proteomes" id="UP000255101"/>
    </source>
</evidence>
<dbReference type="AlphaFoldDB" id="A0A135YUR3"/>
<dbReference type="InterPro" id="IPR005749">
    <property type="entry name" value="Ribosomal_uL15_bac-type"/>
</dbReference>
<feature type="region of interest" description="Disordered" evidence="6">
    <location>
        <begin position="1"/>
        <end position="52"/>
    </location>
</feature>
<dbReference type="Gene3D" id="3.100.10.10">
    <property type="match status" value="1"/>
</dbReference>
<dbReference type="EMBL" id="UGTB01000004">
    <property type="protein sequence ID" value="SUB61754.1"/>
    <property type="molecule type" value="Genomic_DNA"/>
</dbReference>
<dbReference type="GO" id="GO:0003735">
    <property type="term" value="F:structural constituent of ribosome"/>
    <property type="evidence" value="ECO:0007669"/>
    <property type="project" value="InterPro"/>
</dbReference>
<dbReference type="GO" id="GO:0022625">
    <property type="term" value="C:cytosolic large ribosomal subunit"/>
    <property type="evidence" value="ECO:0007669"/>
    <property type="project" value="TreeGrafter"/>
</dbReference>
<dbReference type="HAMAP" id="MF_01341">
    <property type="entry name" value="Ribosomal_uL15"/>
    <property type="match status" value="1"/>
</dbReference>
<dbReference type="PATRIC" id="fig|1261.3.peg.285"/>
<dbReference type="PANTHER" id="PTHR12934:SF11">
    <property type="entry name" value="LARGE RIBOSOMAL SUBUNIT PROTEIN UL15M"/>
    <property type="match status" value="1"/>
</dbReference>
<evidence type="ECO:0000256" key="4">
    <source>
        <dbReference type="HAMAP-Rule" id="MF_01341"/>
    </source>
</evidence>
<dbReference type="InterPro" id="IPR021131">
    <property type="entry name" value="Ribosomal_uL15/eL18"/>
</dbReference>
<keyword evidence="4" id="KW-0694">RNA-binding</keyword>
<protein>
    <recommendedName>
        <fullName evidence="4">Large ribosomal subunit protein uL15</fullName>
    </recommendedName>
</protein>
<feature type="compositionally biased region" description="Gly residues" evidence="6">
    <location>
        <begin position="42"/>
        <end position="52"/>
    </location>
</feature>
<comment type="subunit">
    <text evidence="4">Part of the 50S ribosomal subunit.</text>
</comment>
<evidence type="ECO:0000313" key="10">
    <source>
        <dbReference type="Proteomes" id="UP000070326"/>
    </source>
</evidence>
<organism evidence="8 10">
    <name type="scientific">Peptostreptococcus anaerobius</name>
    <dbReference type="NCBI Taxonomy" id="1261"/>
    <lineage>
        <taxon>Bacteria</taxon>
        <taxon>Bacillati</taxon>
        <taxon>Bacillota</taxon>
        <taxon>Clostridia</taxon>
        <taxon>Peptostreptococcales</taxon>
        <taxon>Peptostreptococcaceae</taxon>
        <taxon>Peptostreptococcus</taxon>
    </lineage>
</organism>
<dbReference type="GO" id="GO:0019843">
    <property type="term" value="F:rRNA binding"/>
    <property type="evidence" value="ECO:0007669"/>
    <property type="project" value="UniProtKB-UniRule"/>
</dbReference>
<evidence type="ECO:0000256" key="1">
    <source>
        <dbReference type="ARBA" id="ARBA00007320"/>
    </source>
</evidence>
<dbReference type="EMBL" id="LSQZ01000033">
    <property type="protein sequence ID" value="KXI13117.1"/>
    <property type="molecule type" value="Genomic_DNA"/>
</dbReference>
<dbReference type="PROSITE" id="PS00475">
    <property type="entry name" value="RIBOSOMAL_L15"/>
    <property type="match status" value="1"/>
</dbReference>
<evidence type="ECO:0000256" key="6">
    <source>
        <dbReference type="SAM" id="MobiDB-lite"/>
    </source>
</evidence>
<dbReference type="RefSeq" id="WP_002844181.1">
    <property type="nucleotide sequence ID" value="NZ_CAMPYD010000019.1"/>
</dbReference>
<dbReference type="Proteomes" id="UP000070326">
    <property type="component" value="Unassembled WGS sequence"/>
</dbReference>
<dbReference type="NCBIfam" id="TIGR01071">
    <property type="entry name" value="rplO_bact"/>
    <property type="match status" value="1"/>
</dbReference>